<evidence type="ECO:0000313" key="1">
    <source>
        <dbReference type="EMBL" id="ACK65733.1"/>
    </source>
</evidence>
<dbReference type="SUPFAM" id="SSF56219">
    <property type="entry name" value="DNase I-like"/>
    <property type="match status" value="1"/>
</dbReference>
<dbReference type="CDD" id="cd10283">
    <property type="entry name" value="MnuA_DNase1-like"/>
    <property type="match status" value="1"/>
</dbReference>
<dbReference type="GO" id="GO:0004527">
    <property type="term" value="F:exonuclease activity"/>
    <property type="evidence" value="ECO:0007669"/>
    <property type="project" value="UniProtKB-KW"/>
</dbReference>
<sequence>MATIAQQNFNLLSDQYTFTSDLLSSGSALTNLGSFNNNSNNGLTFETFWFSTRSNVLGPKEGTESGDNIGVNSFTGTNAPNVAADGTAVASGIEHNFEFNDGDGRLDLTFATLNLSNYTNRFLTFNYWIANTSYESDDSFQVTVSDGTNTQTVLNFGEPQLEANASADNGTANWKTFSLDLDSLIASGLGENITLTISVDTNAGDENIFVDNILFTGDTTGGGNGGNSPTFVEDFNTFTGGGFTATPSSGQLDSDVWIVTGFSDGTLNFGGTQTSGDFARGTSNGGVTTGGVYGFTVESENSILGIQPTGDDFTSGEIILKLQNGTNSNITEVDISYDIWYRNDQGRSNSLNFAYSYDGVNFIPVTSLDFTTPQAADSNGWQSETKSATLSGLTIAPDQLFYLKWIGNDVGGSGSRDEYGIDNVQVTQLTTPDITPPPPSEEITKIHTIQGTGLQSTLTGQIVTVEAIVIGDFQGSSGLSGFYLQEEDTDSDGNVLTSEALFIFDGSLPAVDVSVGDKVKVTGTVTEFNSSGTFLTELSNITNVTVVSTGNILPGEVIIDDLKAANSSDLGLENYEGMRVNFSETLTLTEYFQLGRFGEVVLSTDGRLQQPTNVTTPGASANALQAENDLRRIVLDDGSNRQNVDPILFGRNGEPLSSTNLLRGGDTVTNLTGVLDQRFGEYRVQTNTGVDFQAVNERPITPPDVGGSLKVANFNVLNYFTTIDDASNDARGADSSSEFQRQQDKLVTALLGIDADIFGLVELENNGDIAISNLVNVLNSETAPGTYDYIATGTIGTDAIKVGLIYKTSAVNPVGNYAILDSSVDPTFQDNLNRPVLAQTFQQIDTGEKVTVAVNHFKSKGTSGLTNTNDPNYDQGDGQGFWNATRTDAANALVNWLATDPTNSGDSDYLIIGDLNSYAMEDPITAIKNAGYTNLIEQFSGADAYSYVFDGQFGYLDHALSNSSLTSQVTGVAEWHINADEPNVFDYNEEFNPPSLYSVDPYRTSDHDPVIIGLNLGNFSYLNGTVGADILTGTNSNELITGLQGKDTITTGGGSDRIVYNSVTDGVDIIKDFMVGSDKFVLTELLDSVGYSGSNPISDGYIKFSSKGVHTILKLDADGNNGTGLSRDFIYVQNVSVAALNNLDNFVI</sequence>
<dbReference type="GO" id="GO:0004519">
    <property type="term" value="F:endonuclease activity"/>
    <property type="evidence" value="ECO:0007669"/>
    <property type="project" value="UniProtKB-KW"/>
</dbReference>
<dbReference type="Gene3D" id="2.150.10.10">
    <property type="entry name" value="Serralysin-like metalloprotease, C-terminal"/>
    <property type="match status" value="1"/>
</dbReference>
<dbReference type="InterPro" id="IPR047971">
    <property type="entry name" value="ExeM-like"/>
</dbReference>
<dbReference type="PANTHER" id="PTHR42834:SF1">
    <property type="entry name" value="ENDONUCLEASE_EXONUCLEASE_PHOSPHATASE FAMILY PROTEIN (AFU_ORTHOLOGUE AFUA_3G09210)"/>
    <property type="match status" value="1"/>
</dbReference>
<organism evidence="1 2">
    <name type="scientific">Rippkaea orientalis (strain PCC 8801 / RF-1)</name>
    <name type="common">Cyanothece sp. (strain PCC 8801)</name>
    <dbReference type="NCBI Taxonomy" id="41431"/>
    <lineage>
        <taxon>Bacteria</taxon>
        <taxon>Bacillati</taxon>
        <taxon>Cyanobacteriota</taxon>
        <taxon>Cyanophyceae</taxon>
        <taxon>Oscillatoriophycideae</taxon>
        <taxon>Chroococcales</taxon>
        <taxon>Aphanothecaceae</taxon>
        <taxon>Rippkaea</taxon>
        <taxon>Rippkaea orientalis</taxon>
    </lineage>
</organism>
<dbReference type="PANTHER" id="PTHR42834">
    <property type="entry name" value="ENDONUCLEASE/EXONUCLEASE/PHOSPHATASE FAMILY PROTEIN (AFU_ORTHOLOGUE AFUA_3G09210)"/>
    <property type="match status" value="1"/>
</dbReference>
<dbReference type="EMBL" id="CP001287">
    <property type="protein sequence ID" value="ACK65733.1"/>
    <property type="molecule type" value="Genomic_DNA"/>
</dbReference>
<dbReference type="STRING" id="41431.PCC8801_1683"/>
<dbReference type="Proteomes" id="UP000008204">
    <property type="component" value="Chromosome"/>
</dbReference>
<dbReference type="InterPro" id="IPR011049">
    <property type="entry name" value="Serralysin-like_metalloprot_C"/>
</dbReference>
<dbReference type="SUPFAM" id="SSF51120">
    <property type="entry name" value="beta-Roll"/>
    <property type="match status" value="1"/>
</dbReference>
<dbReference type="FunFam" id="3.60.10.10:FF:000072">
    <property type="entry name" value="Extracellular nuclease"/>
    <property type="match status" value="1"/>
</dbReference>
<keyword evidence="2" id="KW-1185">Reference proteome</keyword>
<dbReference type="AlphaFoldDB" id="B7JW44"/>
<gene>
    <name evidence="1" type="ordered locus">PCC8801_1683</name>
</gene>
<dbReference type="eggNOG" id="COG2374">
    <property type="taxonomic scope" value="Bacteria"/>
</dbReference>
<name>B7JW44_RIPO1</name>
<dbReference type="HOGENOM" id="CLU_276782_0_0_3"/>
<reference evidence="2" key="1">
    <citation type="journal article" date="2011" name="MBio">
        <title>Novel metabolic attributes of the genus Cyanothece, comprising a group of unicellular nitrogen-fixing Cyanobacteria.</title>
        <authorList>
            <person name="Bandyopadhyay A."/>
            <person name="Elvitigala T."/>
            <person name="Welsh E."/>
            <person name="Stockel J."/>
            <person name="Liberton M."/>
            <person name="Min H."/>
            <person name="Sherman L.A."/>
            <person name="Pakrasi H.B."/>
        </authorList>
    </citation>
    <scope>NUCLEOTIDE SEQUENCE [LARGE SCALE GENOMIC DNA]</scope>
    <source>
        <strain evidence="2">PCC 8801</strain>
    </source>
</reference>
<keyword evidence="1" id="KW-0378">Hydrolase</keyword>
<dbReference type="KEGG" id="cyp:PCC8801_1683"/>
<dbReference type="NCBIfam" id="NF033681">
    <property type="entry name" value="ExeM_NucH_DNase"/>
    <property type="match status" value="1"/>
</dbReference>
<dbReference type="Gene3D" id="3.60.10.10">
    <property type="entry name" value="Endonuclease/exonuclease/phosphatase"/>
    <property type="match status" value="1"/>
</dbReference>
<dbReference type="CDD" id="cd04486">
    <property type="entry name" value="YhcR_OBF_like"/>
    <property type="match status" value="1"/>
</dbReference>
<dbReference type="RefSeq" id="WP_012595006.1">
    <property type="nucleotide sequence ID" value="NC_011726.1"/>
</dbReference>
<proteinExistence type="predicted"/>
<dbReference type="InterPro" id="IPR036691">
    <property type="entry name" value="Endo/exonu/phosph_ase_sf"/>
</dbReference>
<evidence type="ECO:0000313" key="2">
    <source>
        <dbReference type="Proteomes" id="UP000008204"/>
    </source>
</evidence>
<keyword evidence="1" id="KW-0269">Exonuclease</keyword>
<accession>B7JW44</accession>
<keyword evidence="1" id="KW-0255">Endonuclease</keyword>
<protein>
    <submittedName>
        <fullName evidence="1">Endonuclease/exonuclease/phosphatase</fullName>
    </submittedName>
</protein>
<keyword evidence="1" id="KW-0540">Nuclease</keyword>
<dbReference type="OrthoDB" id="9768561at2"/>